<dbReference type="CDD" id="cd15543">
    <property type="entry name" value="PHD_RSF1"/>
    <property type="match status" value="1"/>
</dbReference>
<dbReference type="Gramene" id="ONK56248">
    <property type="protein sequence ID" value="ONK56248"/>
    <property type="gene ID" value="A4U43_C10F5640"/>
</dbReference>
<keyword evidence="2 4" id="KW-0863">Zinc-finger</keyword>
<evidence type="ECO:0000256" key="4">
    <source>
        <dbReference type="PROSITE-ProRule" id="PRU00146"/>
    </source>
</evidence>
<evidence type="ECO:0000256" key="3">
    <source>
        <dbReference type="ARBA" id="ARBA00022833"/>
    </source>
</evidence>
<dbReference type="Gene3D" id="3.30.40.10">
    <property type="entry name" value="Zinc/RING finger domain, C3HC4 (zinc finger)"/>
    <property type="match status" value="2"/>
</dbReference>
<dbReference type="Proteomes" id="UP000243459">
    <property type="component" value="Chromosome 10"/>
</dbReference>
<dbReference type="Pfam" id="PF00628">
    <property type="entry name" value="PHD"/>
    <property type="match status" value="2"/>
</dbReference>
<keyword evidence="8" id="KW-1185">Reference proteome</keyword>
<keyword evidence="3" id="KW-0862">Zinc</keyword>
<gene>
    <name evidence="7" type="ORF">A4U43_C10F5640</name>
</gene>
<dbReference type="PROSITE" id="PS50016">
    <property type="entry name" value="ZF_PHD_2"/>
    <property type="match status" value="3"/>
</dbReference>
<feature type="domain" description="PHD-type" evidence="6">
    <location>
        <begin position="475"/>
        <end position="525"/>
    </location>
</feature>
<evidence type="ECO:0000313" key="7">
    <source>
        <dbReference type="EMBL" id="ONK56248.1"/>
    </source>
</evidence>
<dbReference type="InterPro" id="IPR001965">
    <property type="entry name" value="Znf_PHD"/>
</dbReference>
<proteinExistence type="predicted"/>
<dbReference type="OMA" id="ACEMNDQ"/>
<dbReference type="Gene3D" id="2.30.30.1150">
    <property type="match status" value="1"/>
</dbReference>
<evidence type="ECO:0000256" key="5">
    <source>
        <dbReference type="SAM" id="MobiDB-lite"/>
    </source>
</evidence>
<dbReference type="AlphaFoldDB" id="A0A5P1E186"/>
<evidence type="ECO:0000259" key="6">
    <source>
        <dbReference type="PROSITE" id="PS50016"/>
    </source>
</evidence>
<dbReference type="InterPro" id="IPR019787">
    <property type="entry name" value="Znf_PHD-finger"/>
</dbReference>
<feature type="compositionally biased region" description="Low complexity" evidence="5">
    <location>
        <begin position="397"/>
        <end position="406"/>
    </location>
</feature>
<reference evidence="8" key="1">
    <citation type="journal article" date="2017" name="Nat. Commun.">
        <title>The asparagus genome sheds light on the origin and evolution of a young Y chromosome.</title>
        <authorList>
            <person name="Harkess A."/>
            <person name="Zhou J."/>
            <person name="Xu C."/>
            <person name="Bowers J.E."/>
            <person name="Van der Hulst R."/>
            <person name="Ayyampalayam S."/>
            <person name="Mercati F."/>
            <person name="Riccardi P."/>
            <person name="McKain M.R."/>
            <person name="Kakrana A."/>
            <person name="Tang H."/>
            <person name="Ray J."/>
            <person name="Groenendijk J."/>
            <person name="Arikit S."/>
            <person name="Mathioni S.M."/>
            <person name="Nakano M."/>
            <person name="Shan H."/>
            <person name="Telgmann-Rauber A."/>
            <person name="Kanno A."/>
            <person name="Yue Z."/>
            <person name="Chen H."/>
            <person name="Li W."/>
            <person name="Chen Y."/>
            <person name="Xu X."/>
            <person name="Zhang Y."/>
            <person name="Luo S."/>
            <person name="Chen H."/>
            <person name="Gao J."/>
            <person name="Mao Z."/>
            <person name="Pires J.C."/>
            <person name="Luo M."/>
            <person name="Kudrna D."/>
            <person name="Wing R.A."/>
            <person name="Meyers B.C."/>
            <person name="Yi K."/>
            <person name="Kong H."/>
            <person name="Lavrijsen P."/>
            <person name="Sunseri F."/>
            <person name="Falavigna A."/>
            <person name="Ye Y."/>
            <person name="Leebens-Mack J.H."/>
            <person name="Chen G."/>
        </authorList>
    </citation>
    <scope>NUCLEOTIDE SEQUENCE [LARGE SCALE GENOMIC DNA]</scope>
    <source>
        <strain evidence="8">cv. DH0086</strain>
    </source>
</reference>
<feature type="domain" description="PHD-type" evidence="6">
    <location>
        <begin position="421"/>
        <end position="479"/>
    </location>
</feature>
<dbReference type="GO" id="GO:0008270">
    <property type="term" value="F:zinc ion binding"/>
    <property type="evidence" value="ECO:0007669"/>
    <property type="project" value="UniProtKB-KW"/>
</dbReference>
<feature type="region of interest" description="Disordered" evidence="5">
    <location>
        <begin position="394"/>
        <end position="417"/>
    </location>
</feature>
<keyword evidence="1" id="KW-0479">Metal-binding</keyword>
<evidence type="ECO:0000256" key="1">
    <source>
        <dbReference type="ARBA" id="ARBA00022723"/>
    </source>
</evidence>
<dbReference type="PANTHER" id="PTHR47162">
    <property type="entry name" value="OS02G0192300 PROTEIN"/>
    <property type="match status" value="1"/>
</dbReference>
<evidence type="ECO:0000256" key="2">
    <source>
        <dbReference type="ARBA" id="ARBA00022771"/>
    </source>
</evidence>
<accession>A0A5P1E186</accession>
<organism evidence="7 8">
    <name type="scientific">Asparagus officinalis</name>
    <name type="common">Garden asparagus</name>
    <dbReference type="NCBI Taxonomy" id="4686"/>
    <lineage>
        <taxon>Eukaryota</taxon>
        <taxon>Viridiplantae</taxon>
        <taxon>Streptophyta</taxon>
        <taxon>Embryophyta</taxon>
        <taxon>Tracheophyta</taxon>
        <taxon>Spermatophyta</taxon>
        <taxon>Magnoliopsida</taxon>
        <taxon>Liliopsida</taxon>
        <taxon>Asparagales</taxon>
        <taxon>Asparagaceae</taxon>
        <taxon>Asparagoideae</taxon>
        <taxon>Asparagus</taxon>
    </lineage>
</organism>
<dbReference type="OrthoDB" id="1903104at2759"/>
<name>A0A5P1E186_ASPOF</name>
<evidence type="ECO:0000313" key="8">
    <source>
        <dbReference type="Proteomes" id="UP000243459"/>
    </source>
</evidence>
<dbReference type="SMART" id="SM00249">
    <property type="entry name" value="PHD"/>
    <property type="match status" value="3"/>
</dbReference>
<dbReference type="SUPFAM" id="SSF57903">
    <property type="entry name" value="FYVE/PHD zinc finger"/>
    <property type="match status" value="3"/>
</dbReference>
<protein>
    <recommendedName>
        <fullName evidence="6">PHD-type domain-containing protein</fullName>
    </recommendedName>
</protein>
<dbReference type="InterPro" id="IPR013083">
    <property type="entry name" value="Znf_RING/FYVE/PHD"/>
</dbReference>
<dbReference type="PANTHER" id="PTHR47162:SF9">
    <property type="entry name" value="PHD FINGER PROTEIN EHD3-LIKE"/>
    <property type="match status" value="1"/>
</dbReference>
<dbReference type="InterPro" id="IPR011011">
    <property type="entry name" value="Znf_FYVE_PHD"/>
</dbReference>
<sequence>MSIEESRCNVELKQEVLSSNERLLTYRRRKRARNGFSADEEAMKELRHIMLCTTNCGQGDISRRNSHWRNVLEHMLQLPDVCEGGGIESSISDALTHGPPADNRESNMADVRADITDSKDRHKSHFGVTCQSIRMDVSEYTLVNVSETGTYDPTNAIADKQKCQDAFFNILCSEKFASLCNLLCESFQVIKVDKLFDISQINSNMKNGVYDQSPGLFSEDLQQLWRKFRKIGEEMVLLASCLSNMSQGVHQKQVAEDLVGESCPLKCEENCQVEAITKNSNGSNTMIQLPSCESVPSTKPNQTEVSVLYKACTCKQCGNEADAKHSLICDECEAVYHFSCVKPTVQEIPTKSWYCTFCSQKTKQSSSENTQENGLHNSNCAVCERLEIPEPKENLNESIGESSDSSLESDEPPEPSRTALSRLCKQCGTCEDDDKRFLICGHSQCPYKFYHIRCLTTTQMASLQQKGQDCWYCPSCLCRACFHNKDDDKIVLCDNCDEAYHIYCMKPPRASIPNGQWYCLKCNIAKAKEGMKRYEQWVLQQHGKKNGRQANEENRHVDMILKVVDELNSEEKSAARRKK</sequence>
<feature type="domain" description="PHD-type" evidence="6">
    <location>
        <begin position="311"/>
        <end position="361"/>
    </location>
</feature>
<dbReference type="EMBL" id="CM007390">
    <property type="protein sequence ID" value="ONK56248.1"/>
    <property type="molecule type" value="Genomic_DNA"/>
</dbReference>